<dbReference type="Proteomes" id="UP000811609">
    <property type="component" value="Chromosome 6"/>
</dbReference>
<evidence type="ECO:0000313" key="6">
    <source>
        <dbReference type="Proteomes" id="UP000811609"/>
    </source>
</evidence>
<dbReference type="PROSITE" id="PS01108">
    <property type="entry name" value="RIBOSOMAL_L24"/>
    <property type="match status" value="1"/>
</dbReference>
<name>A0A8T1Q6U2_CARIL</name>
<dbReference type="InterPro" id="IPR005825">
    <property type="entry name" value="Ribosomal_uL24_CS"/>
</dbReference>
<dbReference type="GO" id="GO:0003735">
    <property type="term" value="F:structural constituent of ribosome"/>
    <property type="evidence" value="ECO:0007669"/>
    <property type="project" value="InterPro"/>
</dbReference>
<dbReference type="GO" id="GO:0006412">
    <property type="term" value="P:translation"/>
    <property type="evidence" value="ECO:0007669"/>
    <property type="project" value="InterPro"/>
</dbReference>
<reference evidence="4" key="1">
    <citation type="submission" date="2020-12" db="EMBL/GenBank/DDBJ databases">
        <title>WGS assembly of Carya illinoinensis cv. Pawnee.</title>
        <authorList>
            <person name="Platts A."/>
            <person name="Shu S."/>
            <person name="Wright S."/>
            <person name="Barry K."/>
            <person name="Edger P."/>
            <person name="Pires J.C."/>
            <person name="Schmutz J."/>
        </authorList>
    </citation>
    <scope>NUCLEOTIDE SEQUENCE</scope>
    <source>
        <tissue evidence="4">Leaf</tissue>
    </source>
</reference>
<sequence>MPVRKDDEIQVVRGTFKGSEGNVAQVITCEKVNSSIVNVGINPSKVVITKLHLDKDRKSLLDRKAKGCSVADKDKGSKFTTKVII</sequence>
<evidence type="ECO:0000256" key="2">
    <source>
        <dbReference type="ARBA" id="ARBA00022980"/>
    </source>
</evidence>
<dbReference type="Proteomes" id="UP000811246">
    <property type="component" value="Chromosome 6"/>
</dbReference>
<keyword evidence="2" id="KW-0689">Ribosomal protein</keyword>
<dbReference type="Pfam" id="PF16906">
    <property type="entry name" value="Ribosomal_L26"/>
    <property type="match status" value="1"/>
</dbReference>
<dbReference type="AlphaFoldDB" id="A0A8T1Q6U2"/>
<comment type="caution">
    <text evidence="4">The sequence shown here is derived from an EMBL/GenBank/DDBJ whole genome shotgun (WGS) entry which is preliminary data.</text>
</comment>
<evidence type="ECO:0000313" key="4">
    <source>
        <dbReference type="EMBL" id="KAG6649962.1"/>
    </source>
</evidence>
<keyword evidence="6" id="KW-1185">Reference proteome</keyword>
<dbReference type="EMBL" id="CM031830">
    <property type="protein sequence ID" value="KAG6707025.1"/>
    <property type="molecule type" value="Genomic_DNA"/>
</dbReference>
<evidence type="ECO:0008006" key="7">
    <source>
        <dbReference type="Google" id="ProtNLM"/>
    </source>
</evidence>
<evidence type="ECO:0000256" key="3">
    <source>
        <dbReference type="ARBA" id="ARBA00023274"/>
    </source>
</evidence>
<dbReference type="PANTHER" id="PTHR11143">
    <property type="entry name" value="60S RIBOSOMAL PROTEIN L26 FAMILY MEMBER"/>
    <property type="match status" value="1"/>
</dbReference>
<gene>
    <name evidence="4" type="ORF">CIPAW_06G010500</name>
    <name evidence="5" type="ORF">I3842_06G011000</name>
</gene>
<dbReference type="InterPro" id="IPR005756">
    <property type="entry name" value="Ribosomal_uL24_euk/arc"/>
</dbReference>
<accession>A0A8T1Q6U2</accession>
<dbReference type="EMBL" id="CM031814">
    <property type="protein sequence ID" value="KAG6649962.1"/>
    <property type="molecule type" value="Genomic_DNA"/>
</dbReference>
<protein>
    <recommendedName>
        <fullName evidence="7">50S ribosomal protein L24, chloroplastic</fullName>
    </recommendedName>
</protein>
<dbReference type="GO" id="GO:0015934">
    <property type="term" value="C:large ribosomal subunit"/>
    <property type="evidence" value="ECO:0007669"/>
    <property type="project" value="InterPro"/>
</dbReference>
<comment type="similarity">
    <text evidence="1">Belongs to the universal ribosomal protein uL24 family.</text>
</comment>
<evidence type="ECO:0000313" key="5">
    <source>
        <dbReference type="EMBL" id="KAG6707025.1"/>
    </source>
</evidence>
<organism evidence="4 6">
    <name type="scientific">Carya illinoinensis</name>
    <name type="common">Pecan</name>
    <dbReference type="NCBI Taxonomy" id="32201"/>
    <lineage>
        <taxon>Eukaryota</taxon>
        <taxon>Viridiplantae</taxon>
        <taxon>Streptophyta</taxon>
        <taxon>Embryophyta</taxon>
        <taxon>Tracheophyta</taxon>
        <taxon>Spermatophyta</taxon>
        <taxon>Magnoliopsida</taxon>
        <taxon>eudicotyledons</taxon>
        <taxon>Gunneridae</taxon>
        <taxon>Pentapetalae</taxon>
        <taxon>rosids</taxon>
        <taxon>fabids</taxon>
        <taxon>Fagales</taxon>
        <taxon>Juglandaceae</taxon>
        <taxon>Carya</taxon>
    </lineage>
</organism>
<dbReference type="NCBIfam" id="TIGR01080">
    <property type="entry name" value="rplX_A_E"/>
    <property type="match status" value="1"/>
</dbReference>
<evidence type="ECO:0000256" key="1">
    <source>
        <dbReference type="ARBA" id="ARBA00010618"/>
    </source>
</evidence>
<proteinExistence type="inferred from homology"/>
<reference evidence="5" key="2">
    <citation type="submission" date="2021-01" db="EMBL/GenBank/DDBJ databases">
        <authorList>
            <person name="Lovell J.T."/>
            <person name="Bentley N."/>
            <person name="Bhattarai G."/>
            <person name="Jenkins J.W."/>
            <person name="Sreedasyam A."/>
            <person name="Alarcon Y."/>
            <person name="Bock C."/>
            <person name="Boston L."/>
            <person name="Carlson J."/>
            <person name="Cervantes K."/>
            <person name="Clermont K."/>
            <person name="Krom N."/>
            <person name="Kubenka K."/>
            <person name="Mamidi S."/>
            <person name="Mattison C."/>
            <person name="Monteros M."/>
            <person name="Pisani C."/>
            <person name="Plott C."/>
            <person name="Rajasekar S."/>
            <person name="Rhein H.S."/>
            <person name="Rohla C."/>
            <person name="Song M."/>
            <person name="Hilaire R.S."/>
            <person name="Shu S."/>
            <person name="Wells L."/>
            <person name="Wang X."/>
            <person name="Webber J."/>
            <person name="Heerema R.J."/>
            <person name="Klein P."/>
            <person name="Conner P."/>
            <person name="Grauke L."/>
            <person name="Grimwood J."/>
            <person name="Schmutz J."/>
            <person name="Randall J.J."/>
        </authorList>
    </citation>
    <scope>NUCLEOTIDE SEQUENCE</scope>
    <source>
        <tissue evidence="5">Leaf</tissue>
    </source>
</reference>
<keyword evidence="3" id="KW-0687">Ribonucleoprotein</keyword>